<comment type="caution">
    <text evidence="1">The sequence shown here is derived from an EMBL/GenBank/DDBJ whole genome shotgun (WGS) entry which is preliminary data.</text>
</comment>
<accession>A0A2T6FUJ0</accession>
<evidence type="ECO:0000313" key="2">
    <source>
        <dbReference type="Proteomes" id="UP000244184"/>
    </source>
</evidence>
<evidence type="ECO:0000313" key="1">
    <source>
        <dbReference type="EMBL" id="PUA35581.1"/>
    </source>
</evidence>
<gene>
    <name evidence="1" type="ORF">C8Z91_29660</name>
</gene>
<dbReference type="Proteomes" id="UP000244184">
    <property type="component" value="Unassembled WGS sequence"/>
</dbReference>
<evidence type="ECO:0008006" key="3">
    <source>
        <dbReference type="Google" id="ProtNLM"/>
    </source>
</evidence>
<protein>
    <recommendedName>
        <fullName evidence="3">Transposase DDE domain-containing protein</fullName>
    </recommendedName>
</protein>
<dbReference type="AlphaFoldDB" id="A0A2T6FUJ0"/>
<dbReference type="RefSeq" id="WP_108534447.1">
    <property type="nucleotide sequence ID" value="NZ_PYHP01000080.1"/>
</dbReference>
<reference evidence="1 2" key="1">
    <citation type="submission" date="2018-03" db="EMBL/GenBank/DDBJ databases">
        <title>Genome sequence of Paenibacillus elgii strain AC13 an antimicrobial compound producing bacteria.</title>
        <authorList>
            <person name="Kurokawa A.S."/>
            <person name="Araujo J.F."/>
            <person name="Costa R.A."/>
            <person name="Ortega D.B."/>
            <person name="Pires A.S."/>
            <person name="Pappas G.J.Jr."/>
            <person name="Franco O.L."/>
            <person name="Barreto C."/>
            <person name="Magalhaes B.S."/>
            <person name="Kruger R.H."/>
        </authorList>
    </citation>
    <scope>NUCLEOTIDE SEQUENCE [LARGE SCALE GENOMIC DNA]</scope>
    <source>
        <strain evidence="1 2">AC13</strain>
    </source>
</reference>
<sequence>MFPKTPRDSAKWQLTYKRRTFIERSNKREKIDYKLESGRHRSAMMWYIRVYGIMMCQHMDAWYVSQKDEWNKLKSTICPSAA</sequence>
<proteinExistence type="predicted"/>
<dbReference type="EMBL" id="PYHP01000080">
    <property type="protein sequence ID" value="PUA35581.1"/>
    <property type="molecule type" value="Genomic_DNA"/>
</dbReference>
<organism evidence="1 2">
    <name type="scientific">Paenibacillus elgii</name>
    <dbReference type="NCBI Taxonomy" id="189691"/>
    <lineage>
        <taxon>Bacteria</taxon>
        <taxon>Bacillati</taxon>
        <taxon>Bacillota</taxon>
        <taxon>Bacilli</taxon>
        <taxon>Bacillales</taxon>
        <taxon>Paenibacillaceae</taxon>
        <taxon>Paenibacillus</taxon>
    </lineage>
</organism>
<name>A0A2T6FUJ0_9BACL</name>